<protein>
    <recommendedName>
        <fullName evidence="4">YD repeat-containing protein</fullName>
    </recommendedName>
</protein>
<dbReference type="EMBL" id="JBHLTS010000018">
    <property type="protein sequence ID" value="MFC0513998.1"/>
    <property type="molecule type" value="Genomic_DNA"/>
</dbReference>
<dbReference type="PROSITE" id="PS51257">
    <property type="entry name" value="PROKAR_LIPOPROTEIN"/>
    <property type="match status" value="1"/>
</dbReference>
<feature type="chain" id="PRO_5046909321" description="YD repeat-containing protein" evidence="1">
    <location>
        <begin position="22"/>
        <end position="290"/>
    </location>
</feature>
<sequence length="290" mass="33941">MKSTCKYFVIMLFVAAFTACKKDKPVKVPDPPVTPKVFSLKQVYQTNLESWYKSDSIFYTYDAQNRLTHISHIAYQFPAKTNIDFTYDGNHITSEVFDDGQNYQYTENYHYNARGLVTYIDHINKYAFLPNGTKVLNTEIEHTDTFTYDAQGRIVLMDRHYPDTGSSPQDLHYKTTYEYDAQGLLTKSVIYSNQDPLNYTYVTFAKFTDKLEFNAQALNYFLDFNMHPLVLAQLGRLPLSMRLYYSSDNLDHQGWEYDLVMTETRISHIHLTNKPTPARPFNFDYSLSYQ</sequence>
<name>A0ABV6L3E2_9SPHI</name>
<organism evidence="2 3">
    <name type="scientific">Mucilaginibacter angelicae</name>
    <dbReference type="NCBI Taxonomy" id="869718"/>
    <lineage>
        <taxon>Bacteria</taxon>
        <taxon>Pseudomonadati</taxon>
        <taxon>Bacteroidota</taxon>
        <taxon>Sphingobacteriia</taxon>
        <taxon>Sphingobacteriales</taxon>
        <taxon>Sphingobacteriaceae</taxon>
        <taxon>Mucilaginibacter</taxon>
    </lineage>
</organism>
<evidence type="ECO:0000313" key="3">
    <source>
        <dbReference type="Proteomes" id="UP001589828"/>
    </source>
</evidence>
<proteinExistence type="predicted"/>
<evidence type="ECO:0000313" key="2">
    <source>
        <dbReference type="EMBL" id="MFC0513998.1"/>
    </source>
</evidence>
<feature type="signal peptide" evidence="1">
    <location>
        <begin position="1"/>
        <end position="21"/>
    </location>
</feature>
<accession>A0ABV6L3E2</accession>
<keyword evidence="1" id="KW-0732">Signal</keyword>
<gene>
    <name evidence="2" type="ORF">ACFFGT_07310</name>
</gene>
<dbReference type="Proteomes" id="UP001589828">
    <property type="component" value="Unassembled WGS sequence"/>
</dbReference>
<evidence type="ECO:0000256" key="1">
    <source>
        <dbReference type="SAM" id="SignalP"/>
    </source>
</evidence>
<dbReference type="RefSeq" id="WP_377021854.1">
    <property type="nucleotide sequence ID" value="NZ_JBHLTS010000018.1"/>
</dbReference>
<keyword evidence="3" id="KW-1185">Reference proteome</keyword>
<reference evidence="2 3" key="1">
    <citation type="submission" date="2024-09" db="EMBL/GenBank/DDBJ databases">
        <authorList>
            <person name="Sun Q."/>
            <person name="Mori K."/>
        </authorList>
    </citation>
    <scope>NUCLEOTIDE SEQUENCE [LARGE SCALE GENOMIC DNA]</scope>
    <source>
        <strain evidence="2 3">NCAIM B.02415</strain>
    </source>
</reference>
<comment type="caution">
    <text evidence="2">The sequence shown here is derived from an EMBL/GenBank/DDBJ whole genome shotgun (WGS) entry which is preliminary data.</text>
</comment>
<dbReference type="Gene3D" id="2.180.10.10">
    <property type="entry name" value="RHS repeat-associated core"/>
    <property type="match status" value="1"/>
</dbReference>
<evidence type="ECO:0008006" key="4">
    <source>
        <dbReference type="Google" id="ProtNLM"/>
    </source>
</evidence>